<evidence type="ECO:0000256" key="2">
    <source>
        <dbReference type="SAM" id="Phobius"/>
    </source>
</evidence>
<organism evidence="3 4">
    <name type="scientific">Plasmodium vivax India VII</name>
    <dbReference type="NCBI Taxonomy" id="1077284"/>
    <lineage>
        <taxon>Eukaryota</taxon>
        <taxon>Sar</taxon>
        <taxon>Alveolata</taxon>
        <taxon>Apicomplexa</taxon>
        <taxon>Aconoidasida</taxon>
        <taxon>Haemosporida</taxon>
        <taxon>Plasmodiidae</taxon>
        <taxon>Plasmodium</taxon>
        <taxon>Plasmodium (Plasmodium)</taxon>
    </lineage>
</organism>
<evidence type="ECO:0000256" key="1">
    <source>
        <dbReference type="SAM" id="MobiDB-lite"/>
    </source>
</evidence>
<reference evidence="3 4" key="1">
    <citation type="submission" date="2011-08" db="EMBL/GenBank/DDBJ databases">
        <title>The Genome Sequence of Plasmodium vivax India VII.</title>
        <authorList>
            <consortium name="The Broad Institute Genome Sequencing Platform"/>
            <consortium name="The Broad Institute Genome Sequencing Center for Infectious Disease"/>
            <person name="Neafsey D."/>
            <person name="Carlton J."/>
            <person name="Barnwell J."/>
            <person name="Collins W."/>
            <person name="Escalante A."/>
            <person name="Mullikin J."/>
            <person name="Saul A."/>
            <person name="Guigo R."/>
            <person name="Camara F."/>
            <person name="Young S.K."/>
            <person name="Zeng Q."/>
            <person name="Gargeya S."/>
            <person name="Fitzgerald M."/>
            <person name="Haas B."/>
            <person name="Abouelleil A."/>
            <person name="Alvarado L."/>
            <person name="Arachchi H.M."/>
            <person name="Berlin A."/>
            <person name="Brown A."/>
            <person name="Chapman S.B."/>
            <person name="Chen Z."/>
            <person name="Dunbar C."/>
            <person name="Freedman E."/>
            <person name="Gearin G."/>
            <person name="Gellesch M."/>
            <person name="Goldberg J."/>
            <person name="Griggs A."/>
            <person name="Gujja S."/>
            <person name="Heiman D."/>
            <person name="Howarth C."/>
            <person name="Larson L."/>
            <person name="Lui A."/>
            <person name="MacDonald P.J.P."/>
            <person name="Montmayeur A."/>
            <person name="Murphy C."/>
            <person name="Neiman D."/>
            <person name="Pearson M."/>
            <person name="Priest M."/>
            <person name="Roberts A."/>
            <person name="Saif S."/>
            <person name="Shea T."/>
            <person name="Shenoy N."/>
            <person name="Sisk P."/>
            <person name="Stolte C."/>
            <person name="Sykes S."/>
            <person name="Wortman J."/>
            <person name="Nusbaum C."/>
            <person name="Birren B."/>
        </authorList>
    </citation>
    <scope>NUCLEOTIDE SEQUENCE [LARGE SCALE GENOMIC DNA]</scope>
    <source>
        <strain evidence="3 4">India VII</strain>
    </source>
</reference>
<feature type="region of interest" description="Disordered" evidence="1">
    <location>
        <begin position="89"/>
        <end position="144"/>
    </location>
</feature>
<dbReference type="AlphaFoldDB" id="A0A0J9SHV3"/>
<keyword evidence="2" id="KW-0472">Membrane</keyword>
<feature type="compositionally biased region" description="Low complexity" evidence="1">
    <location>
        <begin position="128"/>
        <end position="139"/>
    </location>
</feature>
<name>A0A0J9SHV3_PLAVI</name>
<keyword evidence="2" id="KW-0812">Transmembrane</keyword>
<dbReference type="Proteomes" id="UP000053562">
    <property type="component" value="Unassembled WGS sequence"/>
</dbReference>
<feature type="compositionally biased region" description="Basic residues" evidence="1">
    <location>
        <begin position="17"/>
        <end position="26"/>
    </location>
</feature>
<feature type="region of interest" description="Disordered" evidence="1">
    <location>
        <begin position="510"/>
        <end position="572"/>
    </location>
</feature>
<evidence type="ECO:0000313" key="3">
    <source>
        <dbReference type="EMBL" id="KMZ82589.1"/>
    </source>
</evidence>
<feature type="transmembrane region" description="Helical" evidence="2">
    <location>
        <begin position="328"/>
        <end position="347"/>
    </location>
</feature>
<evidence type="ECO:0000313" key="4">
    <source>
        <dbReference type="Proteomes" id="UP000053562"/>
    </source>
</evidence>
<dbReference type="OrthoDB" id="382546at2759"/>
<sequence>MKKRKCHFRQQSEGTDKRKKKLKNRNKVLLNRRGDTHCEDGSSRGVNQTKGHGQNDQNFACVEKSKTCREVSQQGSELLVNPNRYNETDAHMCEDSTHNSSDSSETPKFLESNGSEAYQSTSEFDAQSTTSNDTLSDLSAHTDEGCNQDDRLIQIFERIDYAGSACSGENGDLRRNGDVLETFDVYDVFENEGGAPNHAANNAANQTANRADNHPAKETHEAEKLIAQNVLSKKMLIILPFFKKRIFIEAIWDYFQTNKVKDETDGDNLKVQCFHTFRKIRECATRCSHGPTDGNFPNDELLSTYFFNKLNKNQYDMKIKMDYYEVEFFFIFFLTYFRFSLYLTGYINSSFLYHSNEVHFIIFVLNRYHYFVDHMYVNDNSLPFTPNEVQDIMCTYKKCIISLLDYLDTFYPFLLLISDVIQEVHAKFKKISHKLKELERVLAKADPTERNSAKDSIEPGIMTPHTIKKFNAVKKINKIKRKFFKRNGDTFAMLIRARLGSYWVDRGERRMSGATPSEPLPGDANLSDNTLRATTLGEPLPDDASMNDHFLHGATPGDPPLPDDANLSDHSLHGDNLDEQLAQLIRNTRCNMLVKHTIFRTVAKLNQIMSSLEMANPLADANQTCAQHIMSMPTLLTFKALKEMRKKDKWHQLLKHNYFYIEKSYYYFKELHEKKIIYYQIQNLFRSILNFKINVVYNPFIQYLSIGDMKNKSMHTIYDYIYYIKDMRQKNYLVTLFVFNRLIYKLQFDVTTYGLLFSIYNSLKFLFFEKSSIHLIKKNRTMKNKFMYLFNEMISTCDFKTYEHIPSPSKNIIKDTFFIQEDSLVRSVLSAAMREATRLRLTGHIVTNASLFFHYKRLLNCQVRRGILNSNAIHVVERNYVIRQIEDNLEEMKNKL</sequence>
<feature type="region of interest" description="Disordered" evidence="1">
    <location>
        <begin position="1"/>
        <end position="56"/>
    </location>
</feature>
<accession>A0A0J9SHV3</accession>
<protein>
    <submittedName>
        <fullName evidence="3">Uncharacterized protein</fullName>
    </submittedName>
</protein>
<gene>
    <name evidence="3" type="ORF">PVIIG_02381</name>
</gene>
<keyword evidence="2" id="KW-1133">Transmembrane helix</keyword>
<feature type="compositionally biased region" description="Polar residues" evidence="1">
    <location>
        <begin position="98"/>
        <end position="127"/>
    </location>
</feature>
<dbReference type="EMBL" id="KQ234166">
    <property type="protein sequence ID" value="KMZ82589.1"/>
    <property type="molecule type" value="Genomic_DNA"/>
</dbReference>
<proteinExistence type="predicted"/>
<feature type="compositionally biased region" description="Polar residues" evidence="1">
    <location>
        <begin position="44"/>
        <end position="56"/>
    </location>
</feature>
<feature type="compositionally biased region" description="Basic and acidic residues" evidence="1">
    <location>
        <begin position="32"/>
        <end position="42"/>
    </location>
</feature>